<feature type="compositionally biased region" description="Low complexity" evidence="1">
    <location>
        <begin position="365"/>
        <end position="374"/>
    </location>
</feature>
<evidence type="ECO:0000313" key="3">
    <source>
        <dbReference type="Proteomes" id="UP001465976"/>
    </source>
</evidence>
<evidence type="ECO:0000256" key="1">
    <source>
        <dbReference type="SAM" id="MobiDB-lite"/>
    </source>
</evidence>
<feature type="compositionally biased region" description="Basic and acidic residues" evidence="1">
    <location>
        <begin position="540"/>
        <end position="556"/>
    </location>
</feature>
<comment type="caution">
    <text evidence="2">The sequence shown here is derived from an EMBL/GenBank/DDBJ whole genome shotgun (WGS) entry which is preliminary data.</text>
</comment>
<gene>
    <name evidence="2" type="ORF">V5O48_006033</name>
</gene>
<dbReference type="Proteomes" id="UP001465976">
    <property type="component" value="Unassembled WGS sequence"/>
</dbReference>
<feature type="compositionally biased region" description="Low complexity" evidence="1">
    <location>
        <begin position="457"/>
        <end position="467"/>
    </location>
</feature>
<sequence length="755" mass="83386">MMRRPSTATMHGGGSGTTPRGPIVVSPVDGAEPGLMLGKCERGGREFVRDEMRNPYPTTSPRTSAFALSTPSQQTQLTGYQQVHFPSVKPIPPSSTLLKSAVINTHPDASSSSSHVHPPPSAHPNPNSSHHQPPPGLLTHSIQQILNNAYLGLLAVVETKEKKRSDKHDRAEKERSRGEKEMFERALEERNRMLRSRDEKIAHLRSAGSSKEKDTLERETLEKDVATLQSENSHLKGELFGIKSDKEEMQEEIDDLQMQVREGGSQVALRQDMERIREDNERLREERKAWVEEKAMSLREREEMIRGREHQQLQQQQSINETNNPYPYGNSTNEEIPMLSSSPTDVITASPLSFTAPLPSPSPRPSSRQADPPQLDTRDHRHAQTLPVPPLMGSLLPESHSAKSNSRSAPGEGRDSRYQAQHRPTLSLPGHLSDHNSSMSAVSPHPRSPLPHHHYPSRPSSRPSPSSATATSPNQVLSSLPFSSSSSNSRPPSRASLNINNGRKRTRDDPAVEEEGEISPLEHRHPSSIPPPPKITKRSSGREEGEIAENSGEKPSKAAKRFSSDDAATSSSSINDRGTPVHTSPPNSSSSIPPSRYGNGSSNGYSPRNPYVTPYSGNAISGVSGLPAKPRSSASGSASVEDGVFRHVQHGPQTLTPSKPVSFWKSVSSSAIADERKEEKEKDEEPKLGLKHFRLLYGEVGKDYVCRECRYIQFAIQTQDLPPVHRDAEMTEHSWKDHPERCKEILKYSTSKLTE</sequence>
<feature type="region of interest" description="Disordered" evidence="1">
    <location>
        <begin position="1"/>
        <end position="141"/>
    </location>
</feature>
<reference evidence="2 3" key="1">
    <citation type="submission" date="2024-02" db="EMBL/GenBank/DDBJ databases">
        <title>A draft genome for the cacao thread blight pathogen Marasmius crinis-equi.</title>
        <authorList>
            <person name="Cohen S.P."/>
            <person name="Baruah I.K."/>
            <person name="Amoako-Attah I."/>
            <person name="Bukari Y."/>
            <person name="Meinhardt L.W."/>
            <person name="Bailey B.A."/>
        </authorList>
    </citation>
    <scope>NUCLEOTIDE SEQUENCE [LARGE SCALE GENOMIC DNA]</scope>
    <source>
        <strain evidence="2 3">GH-76</strain>
    </source>
</reference>
<feature type="region of interest" description="Disordered" evidence="1">
    <location>
        <begin position="199"/>
        <end position="218"/>
    </location>
</feature>
<feature type="compositionally biased region" description="Basic and acidic residues" evidence="1">
    <location>
        <begin position="39"/>
        <end position="53"/>
    </location>
</feature>
<feature type="region of interest" description="Disordered" evidence="1">
    <location>
        <begin position="301"/>
        <end position="662"/>
    </location>
</feature>
<evidence type="ECO:0000313" key="2">
    <source>
        <dbReference type="EMBL" id="KAL0575944.1"/>
    </source>
</evidence>
<protein>
    <submittedName>
        <fullName evidence="2">Uncharacterized protein</fullName>
    </submittedName>
</protein>
<feature type="compositionally biased region" description="Polar residues" evidence="1">
    <location>
        <begin position="56"/>
        <end position="81"/>
    </location>
</feature>
<feature type="compositionally biased region" description="Low complexity" evidence="1">
    <location>
        <begin position="477"/>
        <end position="498"/>
    </location>
</feature>
<feature type="region of interest" description="Disordered" evidence="1">
    <location>
        <begin position="158"/>
        <end position="184"/>
    </location>
</feature>
<dbReference type="EMBL" id="JBAHYK010000260">
    <property type="protein sequence ID" value="KAL0575944.1"/>
    <property type="molecule type" value="Genomic_DNA"/>
</dbReference>
<feature type="compositionally biased region" description="Low complexity" evidence="1">
    <location>
        <begin position="584"/>
        <end position="610"/>
    </location>
</feature>
<name>A0ABR3FKN6_9AGAR</name>
<accession>A0ABR3FKN6</accession>
<feature type="compositionally biased region" description="Low complexity" evidence="1">
    <location>
        <begin position="106"/>
        <end position="116"/>
    </location>
</feature>
<organism evidence="2 3">
    <name type="scientific">Marasmius crinis-equi</name>
    <dbReference type="NCBI Taxonomy" id="585013"/>
    <lineage>
        <taxon>Eukaryota</taxon>
        <taxon>Fungi</taxon>
        <taxon>Dikarya</taxon>
        <taxon>Basidiomycota</taxon>
        <taxon>Agaricomycotina</taxon>
        <taxon>Agaricomycetes</taxon>
        <taxon>Agaricomycetidae</taxon>
        <taxon>Agaricales</taxon>
        <taxon>Marasmiineae</taxon>
        <taxon>Marasmiaceae</taxon>
        <taxon>Marasmius</taxon>
    </lineage>
</organism>
<proteinExistence type="predicted"/>
<feature type="compositionally biased region" description="Basic and acidic residues" evidence="1">
    <location>
        <begin position="301"/>
        <end position="311"/>
    </location>
</feature>
<feature type="compositionally biased region" description="Polar residues" evidence="1">
    <location>
        <begin position="651"/>
        <end position="662"/>
    </location>
</feature>
<keyword evidence="3" id="KW-1185">Reference proteome</keyword>
<feature type="compositionally biased region" description="Polar residues" evidence="1">
    <location>
        <begin position="318"/>
        <end position="353"/>
    </location>
</feature>